<reference evidence="3" key="1">
    <citation type="submission" date="2021-10" db="EMBL/GenBank/DDBJ databases">
        <title>De novo Genome Assembly of Clathrus columnatus (Basidiomycota, Fungi) Using Illumina and Nanopore Sequence Data.</title>
        <authorList>
            <person name="Ogiso-Tanaka E."/>
            <person name="Itagaki H."/>
            <person name="Hosoya T."/>
            <person name="Hosaka K."/>
        </authorList>
    </citation>
    <scope>NUCLEOTIDE SEQUENCE</scope>
    <source>
        <strain evidence="3">MO-923</strain>
    </source>
</reference>
<evidence type="ECO:0000256" key="2">
    <source>
        <dbReference type="SAM" id="Phobius"/>
    </source>
</evidence>
<keyword evidence="2" id="KW-1133">Transmembrane helix</keyword>
<dbReference type="Proteomes" id="UP001050691">
    <property type="component" value="Unassembled WGS sequence"/>
</dbReference>
<sequence length="379" mass="40876">MTNIPTNQGTDLDIDFITIGREIGPPGFTGPIFNVTVDDKSPFVAYNGSWSSSNNSPSAFGLTLHSTIQESSSVSVFFQGSSIELYGPYVNAPFQAHIDSQLPVDLAGLNATLPAEDHPGTLLFLVDGLEENKTHVATLVNSASDSNRSLYFDFAIVRSSQQFFENTPSPNPKFTIPVSGFPTSTNTSSSPSNVTSPSSSFIMRQKTPTGTIIGGVVGGVVGLVIFAFIAFILFRRSKHYRQTTEVNAYIIPPSDSLREPNISTEPISFMLPVTSNPLLTHADLKSTTNSNHQAALSQQSHLQTPSLTSSTHGLSQEVSSFLIESIGTEQLPSPNRNLLHGNSLIAQTYILQEQDAGRLVVQTILPPIYDGNWQNDASL</sequence>
<name>A0AAV4ZY61_9AGAM</name>
<evidence type="ECO:0000313" key="3">
    <source>
        <dbReference type="EMBL" id="GJJ05982.1"/>
    </source>
</evidence>
<keyword evidence="2" id="KW-0812">Transmembrane</keyword>
<proteinExistence type="predicted"/>
<feature type="region of interest" description="Disordered" evidence="1">
    <location>
        <begin position="180"/>
        <end position="201"/>
    </location>
</feature>
<dbReference type="Gene3D" id="1.20.5.510">
    <property type="entry name" value="Single helix bin"/>
    <property type="match status" value="1"/>
</dbReference>
<feature type="transmembrane region" description="Helical" evidence="2">
    <location>
        <begin position="212"/>
        <end position="234"/>
    </location>
</feature>
<feature type="compositionally biased region" description="Low complexity" evidence="1">
    <location>
        <begin position="182"/>
        <end position="200"/>
    </location>
</feature>
<organism evidence="3 4">
    <name type="scientific">Clathrus columnatus</name>
    <dbReference type="NCBI Taxonomy" id="1419009"/>
    <lineage>
        <taxon>Eukaryota</taxon>
        <taxon>Fungi</taxon>
        <taxon>Dikarya</taxon>
        <taxon>Basidiomycota</taxon>
        <taxon>Agaricomycotina</taxon>
        <taxon>Agaricomycetes</taxon>
        <taxon>Phallomycetidae</taxon>
        <taxon>Phallales</taxon>
        <taxon>Clathraceae</taxon>
        <taxon>Clathrus</taxon>
    </lineage>
</organism>
<evidence type="ECO:0000313" key="4">
    <source>
        <dbReference type="Proteomes" id="UP001050691"/>
    </source>
</evidence>
<dbReference type="Gene3D" id="2.60.120.260">
    <property type="entry name" value="Galactose-binding domain-like"/>
    <property type="match status" value="1"/>
</dbReference>
<comment type="caution">
    <text evidence="3">The sequence shown here is derived from an EMBL/GenBank/DDBJ whole genome shotgun (WGS) entry which is preliminary data.</text>
</comment>
<feature type="region of interest" description="Disordered" evidence="1">
    <location>
        <begin position="289"/>
        <end position="311"/>
    </location>
</feature>
<keyword evidence="2" id="KW-0472">Membrane</keyword>
<keyword evidence="4" id="KW-1185">Reference proteome</keyword>
<dbReference type="EMBL" id="BPWL01000001">
    <property type="protein sequence ID" value="GJJ05982.1"/>
    <property type="molecule type" value="Genomic_DNA"/>
</dbReference>
<accession>A0AAV4ZY61</accession>
<gene>
    <name evidence="3" type="ORF">Clacol_000169</name>
</gene>
<protein>
    <submittedName>
        <fullName evidence="3">Uncharacterized protein</fullName>
    </submittedName>
</protein>
<evidence type="ECO:0000256" key="1">
    <source>
        <dbReference type="SAM" id="MobiDB-lite"/>
    </source>
</evidence>
<dbReference type="AlphaFoldDB" id="A0AAV4ZY61"/>